<sequence length="85" mass="9728">MQPVVTQIADTHDKTQAEVLLKWAVQRGLAVVPKADDVRLQELNLRVGETSWMLSEEEMERISGLDMRLRFNDPADDFEGCHIFS</sequence>
<dbReference type="STRING" id="34475.A0A4Y9YQF7"/>
<dbReference type="Gene3D" id="3.20.20.100">
    <property type="entry name" value="NADP-dependent oxidoreductase domain"/>
    <property type="match status" value="1"/>
</dbReference>
<dbReference type="PANTHER" id="PTHR43827:SF3">
    <property type="entry name" value="NADP-DEPENDENT OXIDOREDUCTASE DOMAIN-CONTAINING PROTEIN"/>
    <property type="match status" value="1"/>
</dbReference>
<dbReference type="GO" id="GO:0016616">
    <property type="term" value="F:oxidoreductase activity, acting on the CH-OH group of donors, NAD or NADP as acceptor"/>
    <property type="evidence" value="ECO:0007669"/>
    <property type="project" value="UniProtKB-ARBA"/>
</dbReference>
<evidence type="ECO:0000256" key="2">
    <source>
        <dbReference type="ARBA" id="ARBA00023002"/>
    </source>
</evidence>
<evidence type="ECO:0000313" key="4">
    <source>
        <dbReference type="Proteomes" id="UP000298390"/>
    </source>
</evidence>
<organism evidence="3 4">
    <name type="scientific">Rhodofomes roseus</name>
    <dbReference type="NCBI Taxonomy" id="34475"/>
    <lineage>
        <taxon>Eukaryota</taxon>
        <taxon>Fungi</taxon>
        <taxon>Dikarya</taxon>
        <taxon>Basidiomycota</taxon>
        <taxon>Agaricomycotina</taxon>
        <taxon>Agaricomycetes</taxon>
        <taxon>Polyporales</taxon>
        <taxon>Rhodofomes</taxon>
    </lineage>
</organism>
<comment type="caution">
    <text evidence="3">The sequence shown here is derived from an EMBL/GenBank/DDBJ whole genome shotgun (WGS) entry which is preliminary data.</text>
</comment>
<name>A0A4Y9YQF7_9APHY</name>
<keyword evidence="2" id="KW-0560">Oxidoreductase</keyword>
<dbReference type="InterPro" id="IPR020471">
    <property type="entry name" value="AKR"/>
</dbReference>
<evidence type="ECO:0000313" key="3">
    <source>
        <dbReference type="EMBL" id="TFY63978.1"/>
    </source>
</evidence>
<gene>
    <name evidence="3" type="ORF">EVJ58_g2929</name>
</gene>
<reference evidence="3 4" key="1">
    <citation type="submission" date="2019-01" db="EMBL/GenBank/DDBJ databases">
        <title>Genome sequencing of the rare red list fungi Fomitopsis rosea.</title>
        <authorList>
            <person name="Buettner E."/>
            <person name="Kellner H."/>
        </authorList>
    </citation>
    <scope>NUCLEOTIDE SEQUENCE [LARGE SCALE GENOMIC DNA]</scope>
    <source>
        <strain evidence="3 4">DSM 105464</strain>
    </source>
</reference>
<keyword evidence="1" id="KW-0521">NADP</keyword>
<evidence type="ECO:0000256" key="1">
    <source>
        <dbReference type="ARBA" id="ARBA00022857"/>
    </source>
</evidence>
<dbReference type="Proteomes" id="UP000298390">
    <property type="component" value="Unassembled WGS sequence"/>
</dbReference>
<dbReference type="InterPro" id="IPR036812">
    <property type="entry name" value="NAD(P)_OxRdtase_dom_sf"/>
</dbReference>
<proteinExistence type="predicted"/>
<accession>A0A4Y9YQF7</accession>
<dbReference type="EMBL" id="SEKV01000113">
    <property type="protein sequence ID" value="TFY63978.1"/>
    <property type="molecule type" value="Genomic_DNA"/>
</dbReference>
<dbReference type="SUPFAM" id="SSF51430">
    <property type="entry name" value="NAD(P)-linked oxidoreductase"/>
    <property type="match status" value="1"/>
</dbReference>
<dbReference type="PANTHER" id="PTHR43827">
    <property type="entry name" value="2,5-DIKETO-D-GLUCONIC ACID REDUCTASE"/>
    <property type="match status" value="1"/>
</dbReference>
<protein>
    <recommendedName>
        <fullName evidence="5">NADP-dependent oxidoreductase domain-containing protein</fullName>
    </recommendedName>
</protein>
<evidence type="ECO:0008006" key="5">
    <source>
        <dbReference type="Google" id="ProtNLM"/>
    </source>
</evidence>
<dbReference type="AlphaFoldDB" id="A0A4Y9YQF7"/>